<name>A0ABY6MST1_9BURK</name>
<dbReference type="PANTHER" id="PTHR43080:SF2">
    <property type="entry name" value="CBS DOMAIN-CONTAINING PROTEIN"/>
    <property type="match status" value="1"/>
</dbReference>
<proteinExistence type="predicted"/>
<dbReference type="Gene3D" id="3.10.580.10">
    <property type="entry name" value="CBS-domain"/>
    <property type="match status" value="1"/>
</dbReference>
<sequence length="164" mass="17677">MRLVADVMTPAPRCLAPDDSVRQAAQVMDELNVGVLPVCEGRRVVGILTDRDIAVRVMARALPVSTTPVHAVMSRDVLCCYEDVPVEEAAALMRRGRVRRMPVLDRRRRIVGMVSLGDVATKASAELAGQALQEITEPTAAGSGPDQAVLPRRRGTRSPGTVLK</sequence>
<dbReference type="SMART" id="SM00116">
    <property type="entry name" value="CBS"/>
    <property type="match status" value="2"/>
</dbReference>
<protein>
    <submittedName>
        <fullName evidence="5">CBS domain-containing protein</fullName>
    </submittedName>
</protein>
<evidence type="ECO:0000256" key="3">
    <source>
        <dbReference type="SAM" id="MobiDB-lite"/>
    </source>
</evidence>
<dbReference type="CDD" id="cd04622">
    <property type="entry name" value="CBS_pair_HRP1_like"/>
    <property type="match status" value="1"/>
</dbReference>
<evidence type="ECO:0000256" key="2">
    <source>
        <dbReference type="PROSITE-ProRule" id="PRU00703"/>
    </source>
</evidence>
<feature type="domain" description="CBS" evidence="4">
    <location>
        <begin position="8"/>
        <end position="64"/>
    </location>
</feature>
<dbReference type="Pfam" id="PF00571">
    <property type="entry name" value="CBS"/>
    <property type="match status" value="2"/>
</dbReference>
<dbReference type="InterPro" id="IPR046342">
    <property type="entry name" value="CBS_dom_sf"/>
</dbReference>
<dbReference type="PANTHER" id="PTHR43080">
    <property type="entry name" value="CBS DOMAIN-CONTAINING PROTEIN CBSX3, MITOCHONDRIAL"/>
    <property type="match status" value="1"/>
</dbReference>
<dbReference type="EMBL" id="CP110257">
    <property type="protein sequence ID" value="UZD55050.1"/>
    <property type="molecule type" value="Genomic_DNA"/>
</dbReference>
<evidence type="ECO:0000256" key="1">
    <source>
        <dbReference type="ARBA" id="ARBA00023122"/>
    </source>
</evidence>
<evidence type="ECO:0000313" key="5">
    <source>
        <dbReference type="EMBL" id="UZD55050.1"/>
    </source>
</evidence>
<accession>A0ABY6MST1</accession>
<keyword evidence="1 2" id="KW-0129">CBS domain</keyword>
<dbReference type="Proteomes" id="UP001163266">
    <property type="component" value="Chromosome"/>
</dbReference>
<feature type="domain" description="CBS" evidence="4">
    <location>
        <begin position="73"/>
        <end position="129"/>
    </location>
</feature>
<dbReference type="RefSeq" id="WP_264892808.1">
    <property type="nucleotide sequence ID" value="NZ_CP110257.1"/>
</dbReference>
<feature type="region of interest" description="Disordered" evidence="3">
    <location>
        <begin position="138"/>
        <end position="164"/>
    </location>
</feature>
<gene>
    <name evidence="5" type="ORF">OMP39_00175</name>
</gene>
<dbReference type="InterPro" id="IPR000644">
    <property type="entry name" value="CBS_dom"/>
</dbReference>
<dbReference type="PROSITE" id="PS51371">
    <property type="entry name" value="CBS"/>
    <property type="match status" value="2"/>
</dbReference>
<reference evidence="5" key="1">
    <citation type="submission" date="2022-10" db="EMBL/GenBank/DDBJ databases">
        <title>Complete genome sequence of Schlegelella aquatica LMG 23380.</title>
        <authorList>
            <person name="Musilova J."/>
            <person name="Kourilova X."/>
            <person name="Bezdicek M."/>
            <person name="Hermankova K."/>
            <person name="Obruca S."/>
            <person name="Sedlar K."/>
        </authorList>
    </citation>
    <scope>NUCLEOTIDE SEQUENCE</scope>
    <source>
        <strain evidence="5">LMG 23380</strain>
    </source>
</reference>
<evidence type="ECO:0000259" key="4">
    <source>
        <dbReference type="PROSITE" id="PS51371"/>
    </source>
</evidence>
<dbReference type="InterPro" id="IPR051257">
    <property type="entry name" value="Diverse_CBS-Domain"/>
</dbReference>
<organism evidence="5 6">
    <name type="scientific">Caldimonas aquatica</name>
    <dbReference type="NCBI Taxonomy" id="376175"/>
    <lineage>
        <taxon>Bacteria</taxon>
        <taxon>Pseudomonadati</taxon>
        <taxon>Pseudomonadota</taxon>
        <taxon>Betaproteobacteria</taxon>
        <taxon>Burkholderiales</taxon>
        <taxon>Sphaerotilaceae</taxon>
        <taxon>Caldimonas</taxon>
    </lineage>
</organism>
<dbReference type="SUPFAM" id="SSF54631">
    <property type="entry name" value="CBS-domain pair"/>
    <property type="match status" value="1"/>
</dbReference>
<keyword evidence="6" id="KW-1185">Reference proteome</keyword>
<evidence type="ECO:0000313" key="6">
    <source>
        <dbReference type="Proteomes" id="UP001163266"/>
    </source>
</evidence>